<proteinExistence type="predicted"/>
<evidence type="ECO:0000256" key="1">
    <source>
        <dbReference type="SAM" id="MobiDB-lite"/>
    </source>
</evidence>
<feature type="region of interest" description="Disordered" evidence="1">
    <location>
        <begin position="1"/>
        <end position="26"/>
    </location>
</feature>
<dbReference type="eggNOG" id="ENOG5032SG8">
    <property type="taxonomic scope" value="Bacteria"/>
</dbReference>
<dbReference type="KEGG" id="cad:Curi_c14730"/>
<dbReference type="AlphaFoldDB" id="K0AXE1"/>
<keyword evidence="3" id="KW-1185">Reference proteome</keyword>
<dbReference type="STRING" id="1128398.Curi_c14730"/>
<name>K0AXE1_GOTA9</name>
<dbReference type="Proteomes" id="UP000006094">
    <property type="component" value="Chromosome"/>
</dbReference>
<reference evidence="2 3" key="1">
    <citation type="journal article" date="2012" name="PLoS ONE">
        <title>The purine-utilizing bacterium Clostridium acidurici 9a: a genome-guided metabolic reconsideration.</title>
        <authorList>
            <person name="Hartwich K."/>
            <person name="Poehlein A."/>
            <person name="Daniel R."/>
        </authorList>
    </citation>
    <scope>NUCLEOTIDE SEQUENCE [LARGE SCALE GENOMIC DNA]</scope>
    <source>
        <strain evidence="3">ATCC 7906 / DSM 604 / BCRC 14475 / CIP 104303 / KCTC 5404 / NCIMB 10678 / 9a</strain>
    </source>
</reference>
<evidence type="ECO:0000313" key="2">
    <source>
        <dbReference type="EMBL" id="AFS78483.1"/>
    </source>
</evidence>
<protein>
    <submittedName>
        <fullName evidence="2">Uncharacterized protein</fullName>
    </submittedName>
</protein>
<sequence>MVIASGCSSDSEKSSIDVKPPTSKKKDVQTEFTVNGEKFTLEKKEIIDNKIEVLIPQTFEIMSDETAKMKYPSEARPTIIYTNESGTTNVAFNYTENEATNDQINEVKDSIKSSFKQLYPSATWYDEKVENINGKNVAVLELLTPAIDTKIYNLIFLFELDGRLVMGTFNCIEEEKEEYEPIAKSIVKSIVVK</sequence>
<organism evidence="2 3">
    <name type="scientific">Gottschalkia acidurici (strain ATCC 7906 / DSM 604 / BCRC 14475 / CIP 104303 / KCTC 5404 / NCIMB 10678 / 9a)</name>
    <name type="common">Clostridium acidurici</name>
    <dbReference type="NCBI Taxonomy" id="1128398"/>
    <lineage>
        <taxon>Bacteria</taxon>
        <taxon>Bacillati</taxon>
        <taxon>Bacillota</taxon>
        <taxon>Tissierellia</taxon>
        <taxon>Tissierellales</taxon>
        <taxon>Gottschalkiaceae</taxon>
        <taxon>Gottschalkia</taxon>
    </lineage>
</organism>
<dbReference type="EMBL" id="CP003326">
    <property type="protein sequence ID" value="AFS78483.1"/>
    <property type="molecule type" value="Genomic_DNA"/>
</dbReference>
<gene>
    <name evidence="2" type="ordered locus">Curi_c14730</name>
</gene>
<dbReference type="HOGENOM" id="CLU_112340_0_0_9"/>
<evidence type="ECO:0000313" key="3">
    <source>
        <dbReference type="Proteomes" id="UP000006094"/>
    </source>
</evidence>
<accession>K0AXE1</accession>